<reference evidence="6" key="2">
    <citation type="submission" date="2018-10" db="UniProtKB">
        <authorList>
            <consortium name="EnsemblPlants"/>
        </authorList>
    </citation>
    <scope>IDENTIFICATION</scope>
</reference>
<keyword evidence="5" id="KW-0539">Nucleus</keyword>
<proteinExistence type="predicted"/>
<dbReference type="Gramene" id="TraesCS3D02G154500.2">
    <property type="protein sequence ID" value="TraesCS3D02G154500.2"/>
    <property type="gene ID" value="TraesCS3D02G154500"/>
</dbReference>
<evidence type="ECO:0000256" key="3">
    <source>
        <dbReference type="ARBA" id="ARBA00023125"/>
    </source>
</evidence>
<protein>
    <recommendedName>
        <fullName evidence="8">TF-B3 domain-containing protein</fullName>
    </recommendedName>
</protein>
<dbReference type="Proteomes" id="UP000019116">
    <property type="component" value="Chromosome 3D"/>
</dbReference>
<evidence type="ECO:0000256" key="1">
    <source>
        <dbReference type="ARBA" id="ARBA00004123"/>
    </source>
</evidence>
<keyword evidence="7" id="KW-1185">Reference proteome</keyword>
<evidence type="ECO:0000313" key="7">
    <source>
        <dbReference type="Proteomes" id="UP000019116"/>
    </source>
</evidence>
<evidence type="ECO:0000256" key="4">
    <source>
        <dbReference type="ARBA" id="ARBA00023163"/>
    </source>
</evidence>
<dbReference type="GO" id="GO:0003677">
    <property type="term" value="F:DNA binding"/>
    <property type="evidence" value="ECO:0007669"/>
    <property type="project" value="UniProtKB-KW"/>
</dbReference>
<evidence type="ECO:0000256" key="5">
    <source>
        <dbReference type="ARBA" id="ARBA00023242"/>
    </source>
</evidence>
<dbReference type="SUPFAM" id="SSF101936">
    <property type="entry name" value="DNA-binding pseudobarrel domain"/>
    <property type="match status" value="1"/>
</dbReference>
<dbReference type="Gramene" id="TraesCS3D03G0327400.2">
    <property type="protein sequence ID" value="TraesCS3D03G0327400.2.CDS"/>
    <property type="gene ID" value="TraesCS3D03G0327400"/>
</dbReference>
<evidence type="ECO:0008006" key="8">
    <source>
        <dbReference type="Google" id="ProtNLM"/>
    </source>
</evidence>
<sequence>MTSGELQEERDALEVCLLNLIYEMICISSLSCTAKETGTSGRPATSCASLFFVADSCPGFATRMLCAVFFSHCASDNDTTFGMFFRDPNERLVLLPCSVTERFPKHFASDFLNFRAHGHRYVVYVYTGSDNKKRIGGDDLSKFMKDFNLGLGQLVVFVMTGCIAKAFVCSFGAGFIDGGGAGVAQQEEEQGGADEEGHVDEEGIDVEIMGEAPIGIIYSMGVSLDLEEEGRLAMMIDIEQGNIASRFVHRFTSTNIMKKSMKIPNQVCVLLNIGAEGFIGVRLGEGPLSRVAFKTAKDGRMVFNKEWGVFVSTYNLQVGSAAMFTFSRSNAAPFDVVCVVDILSI</sequence>
<name>A0A3B6GR02_WHEAT</name>
<dbReference type="Gramene" id="TraesNOR3D03G01874720.1">
    <property type="protein sequence ID" value="TraesNOR3D03G01874720.1"/>
    <property type="gene ID" value="TraesNOR3D03G01874720"/>
</dbReference>
<gene>
    <name evidence="6" type="primary">LOC123180796</name>
</gene>
<dbReference type="AlphaFoldDB" id="A0A3B6GR02"/>
<evidence type="ECO:0000256" key="2">
    <source>
        <dbReference type="ARBA" id="ARBA00023015"/>
    </source>
</evidence>
<dbReference type="GO" id="GO:0005634">
    <property type="term" value="C:nucleus"/>
    <property type="evidence" value="ECO:0007669"/>
    <property type="project" value="UniProtKB-SubCell"/>
</dbReference>
<accession>A0A3B6GR02</accession>
<keyword evidence="2" id="KW-0805">Transcription regulation</keyword>
<reference evidence="6" key="1">
    <citation type="submission" date="2018-08" db="EMBL/GenBank/DDBJ databases">
        <authorList>
            <person name="Rossello M."/>
        </authorList>
    </citation>
    <scope>NUCLEOTIDE SEQUENCE [LARGE SCALE GENOMIC DNA]</scope>
    <source>
        <strain evidence="6">cv. Chinese Spring</strain>
    </source>
</reference>
<keyword evidence="4" id="KW-0804">Transcription</keyword>
<dbReference type="Gene3D" id="2.40.330.10">
    <property type="entry name" value="DNA-binding pseudobarrel domain"/>
    <property type="match status" value="1"/>
</dbReference>
<evidence type="ECO:0000313" key="6">
    <source>
        <dbReference type="EnsemblPlants" id="TraesCS3D02G154500.2"/>
    </source>
</evidence>
<dbReference type="InterPro" id="IPR015300">
    <property type="entry name" value="DNA-bd_pseudobarrel_sf"/>
</dbReference>
<dbReference type="Gramene" id="TraesSYM3D03G01870450.1">
    <property type="protein sequence ID" value="TraesSYM3D03G01870450.1"/>
    <property type="gene ID" value="TraesSYM3D03G01870450"/>
</dbReference>
<organism evidence="6">
    <name type="scientific">Triticum aestivum</name>
    <name type="common">Wheat</name>
    <dbReference type="NCBI Taxonomy" id="4565"/>
    <lineage>
        <taxon>Eukaryota</taxon>
        <taxon>Viridiplantae</taxon>
        <taxon>Streptophyta</taxon>
        <taxon>Embryophyta</taxon>
        <taxon>Tracheophyta</taxon>
        <taxon>Spermatophyta</taxon>
        <taxon>Magnoliopsida</taxon>
        <taxon>Liliopsida</taxon>
        <taxon>Poales</taxon>
        <taxon>Poaceae</taxon>
        <taxon>BOP clade</taxon>
        <taxon>Pooideae</taxon>
        <taxon>Triticodae</taxon>
        <taxon>Triticeae</taxon>
        <taxon>Triticinae</taxon>
        <taxon>Triticum</taxon>
    </lineage>
</organism>
<comment type="subcellular location">
    <subcellularLocation>
        <location evidence="1">Nucleus</location>
    </subcellularLocation>
</comment>
<dbReference type="Gramene" id="TraesRN3D0100346500.2">
    <property type="protein sequence ID" value="TraesRN3D0100346500.2"/>
    <property type="gene ID" value="TraesRN3D0100346500"/>
</dbReference>
<dbReference type="EnsemblPlants" id="TraesCS3D02G154500.2">
    <property type="protein sequence ID" value="TraesCS3D02G154500.2"/>
    <property type="gene ID" value="TraesCS3D02G154500"/>
</dbReference>
<keyword evidence="3" id="KW-0238">DNA-binding</keyword>